<organism evidence="2 3">
    <name type="scientific">Cylicostephanus goldi</name>
    <name type="common">Nematode worm</name>
    <dbReference type="NCBI Taxonomy" id="71465"/>
    <lineage>
        <taxon>Eukaryota</taxon>
        <taxon>Metazoa</taxon>
        <taxon>Ecdysozoa</taxon>
        <taxon>Nematoda</taxon>
        <taxon>Chromadorea</taxon>
        <taxon>Rhabditida</taxon>
        <taxon>Rhabditina</taxon>
        <taxon>Rhabditomorpha</taxon>
        <taxon>Strongyloidea</taxon>
        <taxon>Strongylidae</taxon>
        <taxon>Cylicostephanus</taxon>
    </lineage>
</organism>
<sequence>PSVQSRNNTPRSTPAPPPVEPPKPTPTRVVDSFPEFKAAPDYDACSFVDDSTSITTSTEDENFEIDIVPEEDDLDLADIAEDAAAVDDAIISDRIYKVLMAKQGNILIVDLVTVIAIVNVHNKNTLVVGKVDKVLASQKLNVARYEAYEDFRKKGLSMENKRTPDPEVMFTVSSPAQIPTTHVQININGITAQLDDEIVSHLAAFAQDDEVTKNKVRLAINISDASIEIQDRKKKKPMRLKIKQCIVEQEEDDNDT</sequence>
<name>A0A3P6R8J1_CYLGO</name>
<accession>A0A3P6R8J1</accession>
<gene>
    <name evidence="2" type="ORF">CGOC_LOCUS1591</name>
</gene>
<evidence type="ECO:0000313" key="2">
    <source>
        <dbReference type="EMBL" id="VDK49755.1"/>
    </source>
</evidence>
<keyword evidence="3" id="KW-1185">Reference proteome</keyword>
<reference evidence="2 3" key="1">
    <citation type="submission" date="2018-11" db="EMBL/GenBank/DDBJ databases">
        <authorList>
            <consortium name="Pathogen Informatics"/>
        </authorList>
    </citation>
    <scope>NUCLEOTIDE SEQUENCE [LARGE SCALE GENOMIC DNA]</scope>
</reference>
<dbReference type="AlphaFoldDB" id="A0A3P6R8J1"/>
<evidence type="ECO:0000313" key="3">
    <source>
        <dbReference type="Proteomes" id="UP000271889"/>
    </source>
</evidence>
<evidence type="ECO:0000256" key="1">
    <source>
        <dbReference type="SAM" id="MobiDB-lite"/>
    </source>
</evidence>
<proteinExistence type="predicted"/>
<dbReference type="OrthoDB" id="5847865at2759"/>
<dbReference type="EMBL" id="UYRV01003081">
    <property type="protein sequence ID" value="VDK49755.1"/>
    <property type="molecule type" value="Genomic_DNA"/>
</dbReference>
<protein>
    <submittedName>
        <fullName evidence="2">Uncharacterized protein</fullName>
    </submittedName>
</protein>
<feature type="compositionally biased region" description="Pro residues" evidence="1">
    <location>
        <begin position="13"/>
        <end position="25"/>
    </location>
</feature>
<feature type="region of interest" description="Disordered" evidence="1">
    <location>
        <begin position="1"/>
        <end position="31"/>
    </location>
</feature>
<dbReference type="Proteomes" id="UP000271889">
    <property type="component" value="Unassembled WGS sequence"/>
</dbReference>
<feature type="non-terminal residue" evidence="2">
    <location>
        <position position="1"/>
    </location>
</feature>